<evidence type="ECO:0000313" key="2">
    <source>
        <dbReference type="Proteomes" id="UP000327493"/>
    </source>
</evidence>
<dbReference type="AlphaFoldDB" id="A0A5J5CZX2"/>
<comment type="caution">
    <text evidence="1">The sequence shown here is derived from an EMBL/GenBank/DDBJ whole genome shotgun (WGS) entry which is preliminary data.</text>
</comment>
<proteinExistence type="predicted"/>
<dbReference type="Proteomes" id="UP000327493">
    <property type="component" value="Chromosome 13"/>
</dbReference>
<dbReference type="EMBL" id="VOFY01000013">
    <property type="protein sequence ID" value="KAA8586463.1"/>
    <property type="molecule type" value="Genomic_DNA"/>
</dbReference>
<organism evidence="1 2">
    <name type="scientific">Etheostoma spectabile</name>
    <name type="common">orangethroat darter</name>
    <dbReference type="NCBI Taxonomy" id="54343"/>
    <lineage>
        <taxon>Eukaryota</taxon>
        <taxon>Metazoa</taxon>
        <taxon>Chordata</taxon>
        <taxon>Craniata</taxon>
        <taxon>Vertebrata</taxon>
        <taxon>Euteleostomi</taxon>
        <taxon>Actinopterygii</taxon>
        <taxon>Neopterygii</taxon>
        <taxon>Teleostei</taxon>
        <taxon>Neoteleostei</taxon>
        <taxon>Acanthomorphata</taxon>
        <taxon>Eupercaria</taxon>
        <taxon>Perciformes</taxon>
        <taxon>Percoidei</taxon>
        <taxon>Percidae</taxon>
        <taxon>Etheostomatinae</taxon>
        <taxon>Etheostoma</taxon>
    </lineage>
</organism>
<sequence length="45" mass="5440">MFDQWNYHKGAMSFSGFMPLFSKNMANIIRNTPQKCLYYNQKKLF</sequence>
<keyword evidence="2" id="KW-1185">Reference proteome</keyword>
<protein>
    <submittedName>
        <fullName evidence="1">Uncharacterized protein</fullName>
    </submittedName>
</protein>
<gene>
    <name evidence="1" type="ORF">FQN60_000299</name>
</gene>
<evidence type="ECO:0000313" key="1">
    <source>
        <dbReference type="EMBL" id="KAA8586463.1"/>
    </source>
</evidence>
<reference evidence="1 2" key="1">
    <citation type="submission" date="2019-08" db="EMBL/GenBank/DDBJ databases">
        <title>A chromosome-level genome assembly, high-density linkage maps, and genome scans reveal the genomic architecture of hybrid incompatibilities underlying speciation via character displacement in darters (Percidae: Etheostominae).</title>
        <authorList>
            <person name="Moran R.L."/>
            <person name="Catchen J.M."/>
            <person name="Fuller R.C."/>
        </authorList>
    </citation>
    <scope>NUCLEOTIDE SEQUENCE [LARGE SCALE GENOMIC DNA]</scope>
    <source>
        <strain evidence="1">EspeVRDwgs_2016</strain>
        <tissue evidence="1">Muscle</tissue>
    </source>
</reference>
<accession>A0A5J5CZX2</accession>
<name>A0A5J5CZX2_9PERO</name>